<dbReference type="AlphaFoldDB" id="A0A1I8BW35"/>
<keyword evidence="7" id="KW-0931">ER-Golgi transport</keyword>
<comment type="subcellular location">
    <subcellularLocation>
        <location evidence="1">Endoplasmic reticulum membrane</location>
        <topology evidence="1">Single-pass type IV membrane protein</topology>
    </subcellularLocation>
</comment>
<evidence type="ECO:0000256" key="6">
    <source>
        <dbReference type="ARBA" id="ARBA00022824"/>
    </source>
</evidence>
<evidence type="ECO:0000256" key="7">
    <source>
        <dbReference type="ARBA" id="ARBA00022892"/>
    </source>
</evidence>
<dbReference type="GO" id="GO:0005484">
    <property type="term" value="F:SNAP receptor activity"/>
    <property type="evidence" value="ECO:0007669"/>
    <property type="project" value="TreeGrafter"/>
</dbReference>
<comment type="similarity">
    <text evidence="2">Belongs to the USE1 family.</text>
</comment>
<dbReference type="InterPro" id="IPR019150">
    <property type="entry name" value="Vesicle_transport_protein_Use1"/>
</dbReference>
<dbReference type="GO" id="GO:0005789">
    <property type="term" value="C:endoplasmic reticulum membrane"/>
    <property type="evidence" value="ECO:0007669"/>
    <property type="project" value="UniProtKB-SubCell"/>
</dbReference>
<dbReference type="GO" id="GO:0015031">
    <property type="term" value="P:protein transport"/>
    <property type="evidence" value="ECO:0007669"/>
    <property type="project" value="UniProtKB-KW"/>
</dbReference>
<feature type="transmembrane region" description="Helical" evidence="12">
    <location>
        <begin position="77"/>
        <end position="104"/>
    </location>
</feature>
<evidence type="ECO:0000256" key="9">
    <source>
        <dbReference type="ARBA" id="ARBA00022989"/>
    </source>
</evidence>
<keyword evidence="13" id="KW-1185">Reference proteome</keyword>
<organism evidence="13 14">
    <name type="scientific">Meloidogyne hapla</name>
    <name type="common">Root-knot nematode worm</name>
    <dbReference type="NCBI Taxonomy" id="6305"/>
    <lineage>
        <taxon>Eukaryota</taxon>
        <taxon>Metazoa</taxon>
        <taxon>Ecdysozoa</taxon>
        <taxon>Nematoda</taxon>
        <taxon>Chromadorea</taxon>
        <taxon>Rhabditida</taxon>
        <taxon>Tylenchina</taxon>
        <taxon>Tylenchomorpha</taxon>
        <taxon>Tylenchoidea</taxon>
        <taxon>Meloidogynidae</taxon>
        <taxon>Meloidogyninae</taxon>
        <taxon>Meloidogyne</taxon>
    </lineage>
</organism>
<dbReference type="GO" id="GO:0006890">
    <property type="term" value="P:retrograde vesicle-mediated transport, Golgi to endoplasmic reticulum"/>
    <property type="evidence" value="ECO:0007669"/>
    <property type="project" value="TreeGrafter"/>
</dbReference>
<protein>
    <recommendedName>
        <fullName evidence="3">Vesicle transport protein USE1</fullName>
    </recommendedName>
    <alternativeName>
        <fullName evidence="11">USE1-like protein</fullName>
    </alternativeName>
</protein>
<keyword evidence="10 12" id="KW-0472">Membrane</keyword>
<keyword evidence="5 12" id="KW-0812">Transmembrane</keyword>
<evidence type="ECO:0000256" key="5">
    <source>
        <dbReference type="ARBA" id="ARBA00022692"/>
    </source>
</evidence>
<dbReference type="GO" id="GO:0031201">
    <property type="term" value="C:SNARE complex"/>
    <property type="evidence" value="ECO:0007669"/>
    <property type="project" value="TreeGrafter"/>
</dbReference>
<evidence type="ECO:0000256" key="10">
    <source>
        <dbReference type="ARBA" id="ARBA00023136"/>
    </source>
</evidence>
<keyword evidence="9 12" id="KW-1133">Transmembrane helix</keyword>
<name>A0A1I8BW35_MELHA</name>
<evidence type="ECO:0000256" key="2">
    <source>
        <dbReference type="ARBA" id="ARBA00007891"/>
    </source>
</evidence>
<accession>A0A1I8BW35</accession>
<dbReference type="PANTHER" id="PTHR13050:SF7">
    <property type="entry name" value="VESICLE TRANSPORT PROTEIN USE1"/>
    <property type="match status" value="1"/>
</dbReference>
<dbReference type="WBParaSite" id="MhA1_Contig722.frz3.gene21">
    <property type="protein sequence ID" value="MhA1_Contig722.frz3.gene21"/>
    <property type="gene ID" value="MhA1_Contig722.frz3.gene21"/>
</dbReference>
<evidence type="ECO:0000256" key="11">
    <source>
        <dbReference type="ARBA" id="ARBA00032711"/>
    </source>
</evidence>
<proteinExistence type="inferred from homology"/>
<reference evidence="14" key="1">
    <citation type="submission" date="2016-11" db="UniProtKB">
        <authorList>
            <consortium name="WormBaseParasite"/>
        </authorList>
    </citation>
    <scope>IDENTIFICATION</scope>
</reference>
<keyword evidence="8" id="KW-0653">Protein transport</keyword>
<evidence type="ECO:0000313" key="14">
    <source>
        <dbReference type="WBParaSite" id="MhA1_Contig722.frz3.gene21"/>
    </source>
</evidence>
<dbReference type="Proteomes" id="UP000095281">
    <property type="component" value="Unplaced"/>
</dbReference>
<evidence type="ECO:0000256" key="4">
    <source>
        <dbReference type="ARBA" id="ARBA00022448"/>
    </source>
</evidence>
<evidence type="ECO:0000256" key="8">
    <source>
        <dbReference type="ARBA" id="ARBA00022927"/>
    </source>
</evidence>
<evidence type="ECO:0000256" key="3">
    <source>
        <dbReference type="ARBA" id="ARBA00015843"/>
    </source>
</evidence>
<evidence type="ECO:0000256" key="1">
    <source>
        <dbReference type="ARBA" id="ARBA00004163"/>
    </source>
</evidence>
<dbReference type="Pfam" id="PF09753">
    <property type="entry name" value="Use1"/>
    <property type="match status" value="1"/>
</dbReference>
<evidence type="ECO:0000313" key="13">
    <source>
        <dbReference type="Proteomes" id="UP000095281"/>
    </source>
</evidence>
<evidence type="ECO:0000256" key="12">
    <source>
        <dbReference type="SAM" id="Phobius"/>
    </source>
</evidence>
<keyword evidence="6" id="KW-0256">Endoplasmic reticulum</keyword>
<keyword evidence="4" id="KW-0813">Transport</keyword>
<sequence>MTKNDDIIELVHEEKKQNILSQQLLQLSSSLKQNFITAGSVLKEDNAALDHMHKIATNNKQNLIRESGRLGRHAYKYCFDVMMFFLVIFVLWTFISMIILMRVFPKV</sequence>
<dbReference type="PANTHER" id="PTHR13050">
    <property type="entry name" value="USE1-LIKE PROTEIN"/>
    <property type="match status" value="1"/>
</dbReference>